<feature type="region of interest" description="Disordered" evidence="3">
    <location>
        <begin position="124"/>
        <end position="149"/>
    </location>
</feature>
<dbReference type="InterPro" id="IPR035920">
    <property type="entry name" value="YhbY-like_sf"/>
</dbReference>
<dbReference type="Proteomes" id="UP000295129">
    <property type="component" value="Unassembled WGS sequence"/>
</dbReference>
<evidence type="ECO:0000256" key="1">
    <source>
        <dbReference type="ARBA" id="ARBA00022884"/>
    </source>
</evidence>
<evidence type="ECO:0000313" key="6">
    <source>
        <dbReference type="Proteomes" id="UP000295129"/>
    </source>
</evidence>
<dbReference type="GO" id="GO:0003723">
    <property type="term" value="F:RNA binding"/>
    <property type="evidence" value="ECO:0007669"/>
    <property type="project" value="UniProtKB-UniRule"/>
</dbReference>
<protein>
    <submittedName>
        <fullName evidence="5">Putative YhbY family RNA-binding protein</fullName>
    </submittedName>
</protein>
<dbReference type="InterPro" id="IPR001890">
    <property type="entry name" value="RNA-binding_CRM"/>
</dbReference>
<gene>
    <name evidence="5" type="ORF">C7389_101432</name>
</gene>
<dbReference type="PROSITE" id="PS51295">
    <property type="entry name" value="CRM"/>
    <property type="match status" value="1"/>
</dbReference>
<keyword evidence="6" id="KW-1185">Reference proteome</keyword>
<feature type="domain" description="CRM" evidence="4">
    <location>
        <begin position="2"/>
        <end position="98"/>
    </location>
</feature>
<sequence>MLELTPAERRDLRARAHHLSPVVTIATNGLTPAVAAEIHRSLQAHELIKIKVQGTERAQREELMEQLCKELDAAPIQHIGNVLIIWRKRLEEEKNNLTEVKAKTSTRPGTAKSAAAFAAAARRAALMRASSEKRKSGPRTPAGKPKTKR</sequence>
<evidence type="ECO:0000256" key="2">
    <source>
        <dbReference type="PROSITE-ProRule" id="PRU00626"/>
    </source>
</evidence>
<dbReference type="Gene3D" id="3.30.110.60">
    <property type="entry name" value="YhbY-like"/>
    <property type="match status" value="1"/>
</dbReference>
<dbReference type="SUPFAM" id="SSF75471">
    <property type="entry name" value="YhbY-like"/>
    <property type="match status" value="1"/>
</dbReference>
<dbReference type="PANTHER" id="PTHR40065:SF3">
    <property type="entry name" value="RNA-BINDING PROTEIN YHBY"/>
    <property type="match status" value="1"/>
</dbReference>
<evidence type="ECO:0000256" key="3">
    <source>
        <dbReference type="SAM" id="MobiDB-lite"/>
    </source>
</evidence>
<comment type="caution">
    <text evidence="5">The sequence shown here is derived from an EMBL/GenBank/DDBJ whole genome shotgun (WGS) entry which is preliminary data.</text>
</comment>
<dbReference type="AlphaFoldDB" id="A0A4R6EFJ2"/>
<dbReference type="InterPro" id="IPR051925">
    <property type="entry name" value="RNA-binding_domain"/>
</dbReference>
<dbReference type="Pfam" id="PF01985">
    <property type="entry name" value="CRS1_YhbY"/>
    <property type="match status" value="1"/>
</dbReference>
<evidence type="ECO:0000313" key="5">
    <source>
        <dbReference type="EMBL" id="TDN57049.1"/>
    </source>
</evidence>
<name>A0A4R6EFJ2_9RHOO</name>
<dbReference type="PANTHER" id="PTHR40065">
    <property type="entry name" value="RNA-BINDING PROTEIN YHBY"/>
    <property type="match status" value="1"/>
</dbReference>
<proteinExistence type="predicted"/>
<dbReference type="EMBL" id="SNVV01000001">
    <property type="protein sequence ID" value="TDN57049.1"/>
    <property type="molecule type" value="Genomic_DNA"/>
</dbReference>
<reference evidence="5 6" key="1">
    <citation type="submission" date="2019-03" db="EMBL/GenBank/DDBJ databases">
        <title>Genomic Encyclopedia of Type Strains, Phase IV (KMG-IV): sequencing the most valuable type-strain genomes for metagenomic binning, comparative biology and taxonomic classification.</title>
        <authorList>
            <person name="Goeker M."/>
        </authorList>
    </citation>
    <scope>NUCLEOTIDE SEQUENCE [LARGE SCALE GENOMIC DNA]</scope>
    <source>
        <strain evidence="5 6">DSM 12121</strain>
    </source>
</reference>
<organism evidence="5 6">
    <name type="scientific">Azoarcus indigens</name>
    <dbReference type="NCBI Taxonomy" id="29545"/>
    <lineage>
        <taxon>Bacteria</taxon>
        <taxon>Pseudomonadati</taxon>
        <taxon>Pseudomonadota</taxon>
        <taxon>Betaproteobacteria</taxon>
        <taxon>Rhodocyclales</taxon>
        <taxon>Zoogloeaceae</taxon>
        <taxon>Azoarcus</taxon>
    </lineage>
</organism>
<dbReference type="SMART" id="SM01103">
    <property type="entry name" value="CRS1_YhbY"/>
    <property type="match status" value="1"/>
</dbReference>
<keyword evidence="1 2" id="KW-0694">RNA-binding</keyword>
<evidence type="ECO:0000259" key="4">
    <source>
        <dbReference type="PROSITE" id="PS51295"/>
    </source>
</evidence>
<accession>A0A4R6EFJ2</accession>
<dbReference type="OrthoDB" id="9797519at2"/>
<dbReference type="RefSeq" id="WP_133587878.1">
    <property type="nucleotide sequence ID" value="NZ_SNVV01000001.1"/>
</dbReference>